<evidence type="ECO:0000313" key="1">
    <source>
        <dbReference type="EMBL" id="SMP79709.1"/>
    </source>
</evidence>
<dbReference type="RefSeq" id="WP_283445330.1">
    <property type="nucleotide sequence ID" value="NZ_FXUL01000032.1"/>
</dbReference>
<name>A0ABY1QUZ4_9BURK</name>
<protein>
    <submittedName>
        <fullName evidence="1">Uncharacterized protein</fullName>
    </submittedName>
</protein>
<gene>
    <name evidence="1" type="ORF">SAMN06295970_13239</name>
</gene>
<comment type="caution">
    <text evidence="1">The sequence shown here is derived from an EMBL/GenBank/DDBJ whole genome shotgun (WGS) entry which is preliminary data.</text>
</comment>
<dbReference type="Proteomes" id="UP001158049">
    <property type="component" value="Unassembled WGS sequence"/>
</dbReference>
<sequence length="78" mass="8849">MDRKMLAMKADRYWKMWLPEKTRKLKAMGHFDAAVQAAASRAAAELASLSAQGYRGGEANDIVLPKFIYPQPESREYD</sequence>
<proteinExistence type="predicted"/>
<evidence type="ECO:0000313" key="2">
    <source>
        <dbReference type="Proteomes" id="UP001158049"/>
    </source>
</evidence>
<reference evidence="1 2" key="1">
    <citation type="submission" date="2017-05" db="EMBL/GenBank/DDBJ databases">
        <authorList>
            <person name="Varghese N."/>
            <person name="Submissions S."/>
        </authorList>
    </citation>
    <scope>NUCLEOTIDE SEQUENCE [LARGE SCALE GENOMIC DNA]</scope>
    <source>
        <strain evidence="1 2">DSM 26001</strain>
    </source>
</reference>
<keyword evidence="2" id="KW-1185">Reference proteome</keyword>
<organism evidence="1 2">
    <name type="scientific">Noviherbaspirillum suwonense</name>
    <dbReference type="NCBI Taxonomy" id="1224511"/>
    <lineage>
        <taxon>Bacteria</taxon>
        <taxon>Pseudomonadati</taxon>
        <taxon>Pseudomonadota</taxon>
        <taxon>Betaproteobacteria</taxon>
        <taxon>Burkholderiales</taxon>
        <taxon>Oxalobacteraceae</taxon>
        <taxon>Noviherbaspirillum</taxon>
    </lineage>
</organism>
<dbReference type="EMBL" id="FXUL01000032">
    <property type="protein sequence ID" value="SMP79709.1"/>
    <property type="molecule type" value="Genomic_DNA"/>
</dbReference>
<accession>A0ABY1QUZ4</accession>